<name>A0A928YRZ4_9GAMM</name>
<evidence type="ECO:0000313" key="1">
    <source>
        <dbReference type="EMBL" id="MBE8715856.1"/>
    </source>
</evidence>
<keyword evidence="2" id="KW-1185">Reference proteome</keyword>
<protein>
    <submittedName>
        <fullName evidence="1">Uncharacterized protein</fullName>
    </submittedName>
</protein>
<dbReference type="Proteomes" id="UP000652567">
    <property type="component" value="Unassembled WGS sequence"/>
</dbReference>
<organism evidence="1 2">
    <name type="scientific">Cellvibrio polysaccharolyticus</name>
    <dbReference type="NCBI Taxonomy" id="2082724"/>
    <lineage>
        <taxon>Bacteria</taxon>
        <taxon>Pseudomonadati</taxon>
        <taxon>Pseudomonadota</taxon>
        <taxon>Gammaproteobacteria</taxon>
        <taxon>Cellvibrionales</taxon>
        <taxon>Cellvibrionaceae</taxon>
        <taxon>Cellvibrio</taxon>
    </lineage>
</organism>
<comment type="caution">
    <text evidence="1">The sequence shown here is derived from an EMBL/GenBank/DDBJ whole genome shotgun (WGS) entry which is preliminary data.</text>
</comment>
<dbReference type="RefSeq" id="WP_193906511.1">
    <property type="nucleotide sequence ID" value="NZ_PRDL01000001.1"/>
</dbReference>
<proteinExistence type="predicted"/>
<evidence type="ECO:0000313" key="2">
    <source>
        <dbReference type="Proteomes" id="UP000652567"/>
    </source>
</evidence>
<accession>A0A928YRZ4</accession>
<gene>
    <name evidence="1" type="ORF">C4F51_01470</name>
</gene>
<reference evidence="1" key="1">
    <citation type="submission" date="2018-07" db="EMBL/GenBank/DDBJ databases">
        <title>Genome assembly of strain Ka43.</title>
        <authorList>
            <person name="Kukolya J."/>
            <person name="Nagy I."/>
            <person name="Horvath B."/>
            <person name="Toth A."/>
        </authorList>
    </citation>
    <scope>NUCLEOTIDE SEQUENCE</scope>
    <source>
        <strain evidence="1">KB43</strain>
    </source>
</reference>
<dbReference type="AlphaFoldDB" id="A0A928YRZ4"/>
<sequence length="132" mass="15111">MLRDDVPQHKSSTYAGHKKVLYAKNAEGSYETVQSSGWDVEEAATLDAVEQYRLWADEAAVAVRRGEASPLMYHMYACRMDLPLLSQVSGIWRWRIRRHFKPPVFAGLSDTLLQRYADVFNIPLAELKKLPD</sequence>
<dbReference type="EMBL" id="PRDL01000001">
    <property type="protein sequence ID" value="MBE8715856.1"/>
    <property type="molecule type" value="Genomic_DNA"/>
</dbReference>